<gene>
    <name evidence="2" type="ORF">GCM10022223_12760</name>
</gene>
<protein>
    <submittedName>
        <fullName evidence="2">Uncharacterized protein</fullName>
    </submittedName>
</protein>
<accession>A0ABP6Z7D9</accession>
<organism evidence="2 3">
    <name type="scientific">Kineosporia mesophila</name>
    <dbReference type="NCBI Taxonomy" id="566012"/>
    <lineage>
        <taxon>Bacteria</taxon>
        <taxon>Bacillati</taxon>
        <taxon>Actinomycetota</taxon>
        <taxon>Actinomycetes</taxon>
        <taxon>Kineosporiales</taxon>
        <taxon>Kineosporiaceae</taxon>
        <taxon>Kineosporia</taxon>
    </lineage>
</organism>
<keyword evidence="1" id="KW-1133">Transmembrane helix</keyword>
<comment type="caution">
    <text evidence="2">The sequence shown here is derived from an EMBL/GenBank/DDBJ whole genome shotgun (WGS) entry which is preliminary data.</text>
</comment>
<feature type="transmembrane region" description="Helical" evidence="1">
    <location>
        <begin position="20"/>
        <end position="37"/>
    </location>
</feature>
<keyword evidence="1" id="KW-0472">Membrane</keyword>
<sequence>MKDDVSTPAAASAPASVQGAAIALWVVVGGLLAYGIWETVQKVSALFG</sequence>
<dbReference type="Proteomes" id="UP001501074">
    <property type="component" value="Unassembled WGS sequence"/>
</dbReference>
<keyword evidence="3" id="KW-1185">Reference proteome</keyword>
<evidence type="ECO:0000313" key="2">
    <source>
        <dbReference type="EMBL" id="GAA3598816.1"/>
    </source>
</evidence>
<dbReference type="RefSeq" id="WP_231489220.1">
    <property type="nucleotide sequence ID" value="NZ_BAAAZO010000002.1"/>
</dbReference>
<proteinExistence type="predicted"/>
<evidence type="ECO:0000313" key="3">
    <source>
        <dbReference type="Proteomes" id="UP001501074"/>
    </source>
</evidence>
<evidence type="ECO:0000256" key="1">
    <source>
        <dbReference type="SAM" id="Phobius"/>
    </source>
</evidence>
<reference evidence="3" key="1">
    <citation type="journal article" date="2019" name="Int. J. Syst. Evol. Microbiol.">
        <title>The Global Catalogue of Microorganisms (GCM) 10K type strain sequencing project: providing services to taxonomists for standard genome sequencing and annotation.</title>
        <authorList>
            <consortium name="The Broad Institute Genomics Platform"/>
            <consortium name="The Broad Institute Genome Sequencing Center for Infectious Disease"/>
            <person name="Wu L."/>
            <person name="Ma J."/>
        </authorList>
    </citation>
    <scope>NUCLEOTIDE SEQUENCE [LARGE SCALE GENOMIC DNA]</scope>
    <source>
        <strain evidence="3">JCM 16902</strain>
    </source>
</reference>
<dbReference type="EMBL" id="BAAAZO010000002">
    <property type="protein sequence ID" value="GAA3598816.1"/>
    <property type="molecule type" value="Genomic_DNA"/>
</dbReference>
<name>A0ABP6Z7D9_9ACTN</name>
<keyword evidence="1" id="KW-0812">Transmembrane</keyword>